<organism evidence="2 3">
    <name type="scientific">Streptomyces pactum</name>
    <dbReference type="NCBI Taxonomy" id="68249"/>
    <lineage>
        <taxon>Bacteria</taxon>
        <taxon>Bacillati</taxon>
        <taxon>Actinomycetota</taxon>
        <taxon>Actinomycetes</taxon>
        <taxon>Kitasatosporales</taxon>
        <taxon>Streptomycetaceae</taxon>
        <taxon>Streptomyces</taxon>
    </lineage>
</organism>
<protein>
    <recommendedName>
        <fullName evidence="4">DUF559 domain-containing protein</fullName>
    </recommendedName>
</protein>
<gene>
    <name evidence="2" type="ORF">IHE55_08645</name>
</gene>
<name>A0ABS0NI41_9ACTN</name>
<comment type="caution">
    <text evidence="2">The sequence shown here is derived from an EMBL/GenBank/DDBJ whole genome shotgun (WGS) entry which is preliminary data.</text>
</comment>
<evidence type="ECO:0008006" key="4">
    <source>
        <dbReference type="Google" id="ProtNLM"/>
    </source>
</evidence>
<proteinExistence type="predicted"/>
<dbReference type="Proteomes" id="UP000807371">
    <property type="component" value="Unassembled WGS sequence"/>
</dbReference>
<keyword evidence="3" id="KW-1185">Reference proteome</keyword>
<evidence type="ECO:0000313" key="3">
    <source>
        <dbReference type="Proteomes" id="UP000807371"/>
    </source>
</evidence>
<sequence>MSGARHVSGAGHRLLTLGQLRAHGVTPSTAAARCRPGGPWQLLLPGVVLLHPGPASDEERLHAALLYTRVRGPARTPAADPGGTPGGPGTAMITGSAALALHRFPVTPPLPPTNRVDVLVDLTRRLRSTGFVRVVRGRCLPRPQEVSGVPTAPVPRALADVVGDLPGAAPVRRLLLEAVRGGHCEAAEIVRELDRCRLLSRPYVADAAAAVLDEGRALAEGRLYAVVRGHRLPEPLWNVTLRLPGGPLLGRVDAYWPEQAVAVELDTRPAVRSAGLPSPPDDPPGGRDRLERHGITVVRVGPERLRRSPADQAAVIRTALMAAADLLIDAAPGDPPPGARVEVLPR</sequence>
<evidence type="ECO:0000313" key="2">
    <source>
        <dbReference type="EMBL" id="MBH5334857.1"/>
    </source>
</evidence>
<dbReference type="EMBL" id="JACYXC010000001">
    <property type="protein sequence ID" value="MBH5334857.1"/>
    <property type="molecule type" value="Genomic_DNA"/>
</dbReference>
<evidence type="ECO:0000256" key="1">
    <source>
        <dbReference type="SAM" id="MobiDB-lite"/>
    </source>
</evidence>
<feature type="region of interest" description="Disordered" evidence="1">
    <location>
        <begin position="271"/>
        <end position="292"/>
    </location>
</feature>
<accession>A0ABS0NI41</accession>
<reference evidence="2 3" key="1">
    <citation type="submission" date="2020-09" db="EMBL/GenBank/DDBJ databases">
        <title>Biosynthesis of the nuclear factor of activated T cells inhibitor NFAT-133 and its congeners in Streptomyces pactum.</title>
        <authorList>
            <person name="Zhou W."/>
            <person name="Posri P."/>
            <person name="Abugrain M.E."/>
            <person name="Weisberg A.J."/>
            <person name="Chang J.H."/>
            <person name="Mahmud T."/>
        </authorList>
    </citation>
    <scope>NUCLEOTIDE SEQUENCE [LARGE SCALE GENOMIC DNA]</scope>
    <source>
        <strain evidence="2 3">ATCC 27456</strain>
    </source>
</reference>